<accession>A0A6C0IG97</accession>
<keyword evidence="3" id="KW-0862">Zinc</keyword>
<dbReference type="Pfam" id="PF01096">
    <property type="entry name" value="Zn_ribbon_TFIIS"/>
    <property type="match status" value="1"/>
</dbReference>
<dbReference type="GO" id="GO:0006351">
    <property type="term" value="P:DNA-templated transcription"/>
    <property type="evidence" value="ECO:0007669"/>
    <property type="project" value="InterPro"/>
</dbReference>
<reference evidence="6" key="1">
    <citation type="journal article" date="2020" name="Nature">
        <title>Giant virus diversity and host interactions through global metagenomics.</title>
        <authorList>
            <person name="Schulz F."/>
            <person name="Roux S."/>
            <person name="Paez-Espino D."/>
            <person name="Jungbluth S."/>
            <person name="Walsh D.A."/>
            <person name="Denef V.J."/>
            <person name="McMahon K.D."/>
            <person name="Konstantinidis K.T."/>
            <person name="Eloe-Fadrosh E.A."/>
            <person name="Kyrpides N.C."/>
            <person name="Woyke T."/>
        </authorList>
    </citation>
    <scope>NUCLEOTIDE SEQUENCE</scope>
    <source>
        <strain evidence="6">GVMAG-M-3300023184-88</strain>
    </source>
</reference>
<evidence type="ECO:0000259" key="5">
    <source>
        <dbReference type="PROSITE" id="PS51133"/>
    </source>
</evidence>
<dbReference type="AlphaFoldDB" id="A0A6C0IG97"/>
<dbReference type="PANTHER" id="PTHR11477:SF0">
    <property type="entry name" value="IP08861P-RELATED"/>
    <property type="match status" value="1"/>
</dbReference>
<name>A0A6C0IG97_9ZZZZ</name>
<dbReference type="PROSITE" id="PS00466">
    <property type="entry name" value="ZF_TFIIS_1"/>
    <property type="match status" value="1"/>
</dbReference>
<dbReference type="GO" id="GO:0005634">
    <property type="term" value="C:nucleus"/>
    <property type="evidence" value="ECO:0007669"/>
    <property type="project" value="TreeGrafter"/>
</dbReference>
<feature type="compositionally biased region" description="Acidic residues" evidence="4">
    <location>
        <begin position="115"/>
        <end position="130"/>
    </location>
</feature>
<dbReference type="PANTHER" id="PTHR11477">
    <property type="entry name" value="TRANSCRIPTION FACTOR S-II ZINC FINGER DOMAIN-CONTAINING PROTEIN"/>
    <property type="match status" value="1"/>
</dbReference>
<keyword evidence="2" id="KW-0863">Zinc-finger</keyword>
<evidence type="ECO:0000256" key="2">
    <source>
        <dbReference type="ARBA" id="ARBA00022771"/>
    </source>
</evidence>
<proteinExistence type="predicted"/>
<evidence type="ECO:0000256" key="4">
    <source>
        <dbReference type="SAM" id="MobiDB-lite"/>
    </source>
</evidence>
<keyword evidence="1" id="KW-0479">Metal-binding</keyword>
<dbReference type="CDD" id="cd13749">
    <property type="entry name" value="Zn-ribbon_TFIIS"/>
    <property type="match status" value="1"/>
</dbReference>
<evidence type="ECO:0000256" key="1">
    <source>
        <dbReference type="ARBA" id="ARBA00022723"/>
    </source>
</evidence>
<dbReference type="PROSITE" id="PS51133">
    <property type="entry name" value="ZF_TFIIS_2"/>
    <property type="match status" value="1"/>
</dbReference>
<feature type="region of interest" description="Disordered" evidence="4">
    <location>
        <begin position="112"/>
        <end position="165"/>
    </location>
</feature>
<evidence type="ECO:0000256" key="3">
    <source>
        <dbReference type="ARBA" id="ARBA00022833"/>
    </source>
</evidence>
<dbReference type="SMART" id="SM00440">
    <property type="entry name" value="ZnF_C2C2"/>
    <property type="match status" value="1"/>
</dbReference>
<dbReference type="GO" id="GO:0003676">
    <property type="term" value="F:nucleic acid binding"/>
    <property type="evidence" value="ECO:0007669"/>
    <property type="project" value="InterPro"/>
</dbReference>
<evidence type="ECO:0000313" key="6">
    <source>
        <dbReference type="EMBL" id="QHT92218.1"/>
    </source>
</evidence>
<sequence>MPTLSTVILTTKGECRKANLQLTSEVTLTIEIIQKYFKKKEEPEMVCSYEHENKNIYLFGYKKGKKGTENKTELPDPYSDLVLFGDALVVVSGSTGTWESPIPYTTDQWNSFYQQEEEEEEEEEDEEMVSDEEKSVKDAFEESDSELHDKEDAEEAEAEVEAEVEDEAPVVVKRKRAAYSKVDTSALKEEISIQSEPETNPLRLKCINAFSFLENFFENGLFTKEDIRSLEKGIFEATYQFAQKQYIARSWKAPTFCEVYRQTLRAILSNIHPQSPVNNTRLLLRVKEGEFPLSAIPFMNAYEMYPEKWFALKDKLLQREQKILEGNKSRATDQFKCRRCHKKECTYYELQTRSADEPMTIFITCLNCGKEWRQGG</sequence>
<dbReference type="EMBL" id="MN740182">
    <property type="protein sequence ID" value="QHT92218.1"/>
    <property type="molecule type" value="Genomic_DNA"/>
</dbReference>
<feature type="compositionally biased region" description="Acidic residues" evidence="4">
    <location>
        <begin position="152"/>
        <end position="165"/>
    </location>
</feature>
<protein>
    <recommendedName>
        <fullName evidence="5">TFIIS-type domain-containing protein</fullName>
    </recommendedName>
</protein>
<dbReference type="InterPro" id="IPR001222">
    <property type="entry name" value="Znf_TFIIS"/>
</dbReference>
<feature type="compositionally biased region" description="Basic and acidic residues" evidence="4">
    <location>
        <begin position="131"/>
        <end position="151"/>
    </location>
</feature>
<dbReference type="Gene3D" id="2.20.25.10">
    <property type="match status" value="1"/>
</dbReference>
<feature type="domain" description="TFIIS-type" evidence="5">
    <location>
        <begin position="333"/>
        <end position="373"/>
    </location>
</feature>
<organism evidence="6">
    <name type="scientific">viral metagenome</name>
    <dbReference type="NCBI Taxonomy" id="1070528"/>
    <lineage>
        <taxon>unclassified sequences</taxon>
        <taxon>metagenomes</taxon>
        <taxon>organismal metagenomes</taxon>
    </lineage>
</organism>
<dbReference type="GO" id="GO:0008270">
    <property type="term" value="F:zinc ion binding"/>
    <property type="evidence" value="ECO:0007669"/>
    <property type="project" value="UniProtKB-KW"/>
</dbReference>
<dbReference type="SUPFAM" id="SSF57783">
    <property type="entry name" value="Zinc beta-ribbon"/>
    <property type="match status" value="1"/>
</dbReference>